<protein>
    <submittedName>
        <fullName evidence="2">Uncharacterized protein</fullName>
    </submittedName>
</protein>
<dbReference type="AlphaFoldDB" id="A0A075R1Y0"/>
<keyword evidence="1" id="KW-1133">Transmembrane helix</keyword>
<dbReference type="Proteomes" id="UP000005850">
    <property type="component" value="Chromosome"/>
</dbReference>
<proteinExistence type="predicted"/>
<dbReference type="eggNOG" id="ENOG5032T7S">
    <property type="taxonomic scope" value="Bacteria"/>
</dbReference>
<keyword evidence="3" id="KW-1185">Reference proteome</keyword>
<reference evidence="2 3" key="1">
    <citation type="journal article" date="2011" name="J. Bacteriol.">
        <title>Genome sequence of Brevibacillus laterosporus LMG 15441, a pathogen of invertebrates.</title>
        <authorList>
            <person name="Djukic M."/>
            <person name="Poehlein A."/>
            <person name="Thurmer A."/>
            <person name="Daniel R."/>
        </authorList>
    </citation>
    <scope>NUCLEOTIDE SEQUENCE [LARGE SCALE GENOMIC DNA]</scope>
    <source>
        <strain evidence="2 3">LMG 15441</strain>
    </source>
</reference>
<evidence type="ECO:0000256" key="1">
    <source>
        <dbReference type="SAM" id="Phobius"/>
    </source>
</evidence>
<evidence type="ECO:0000313" key="2">
    <source>
        <dbReference type="EMBL" id="AIG25228.1"/>
    </source>
</evidence>
<sequence length="153" mass="17847">MKPYGDFRKLYKSLRRYDSQQIAVQRSEDLLEIEEIWHFYETLTVHELRILCAAIKKTEAQLGYIPFCFSTVPIVFIIFSSKLTHYIANSIPLLSMLIVGFVTLLVFLIFRHFRNKSYNALHLYIVESLLQVKSKSKNSEDEHCCPLTASPLL</sequence>
<feature type="transmembrane region" description="Helical" evidence="1">
    <location>
        <begin position="62"/>
        <end position="80"/>
    </location>
</feature>
<feature type="transmembrane region" description="Helical" evidence="1">
    <location>
        <begin position="86"/>
        <end position="110"/>
    </location>
</feature>
<dbReference type="KEGG" id="blr:BRLA_c008870"/>
<name>A0A075R1Y0_BRELA</name>
<dbReference type="EMBL" id="CP007806">
    <property type="protein sequence ID" value="AIG25228.1"/>
    <property type="molecule type" value="Genomic_DNA"/>
</dbReference>
<accession>A0A075R1Y0</accession>
<keyword evidence="1" id="KW-0812">Transmembrane</keyword>
<gene>
    <name evidence="2" type="ORF">BRLA_c008870</name>
</gene>
<dbReference type="HOGENOM" id="CLU_1709751_0_0_9"/>
<organism evidence="2 3">
    <name type="scientific">Brevibacillus laterosporus LMG 15441</name>
    <dbReference type="NCBI Taxonomy" id="1042163"/>
    <lineage>
        <taxon>Bacteria</taxon>
        <taxon>Bacillati</taxon>
        <taxon>Bacillota</taxon>
        <taxon>Bacilli</taxon>
        <taxon>Bacillales</taxon>
        <taxon>Paenibacillaceae</taxon>
        <taxon>Brevibacillus</taxon>
    </lineage>
</organism>
<dbReference type="RefSeq" id="WP_003335267.1">
    <property type="nucleotide sequence ID" value="NZ_CP007806.1"/>
</dbReference>
<evidence type="ECO:0000313" key="3">
    <source>
        <dbReference type="Proteomes" id="UP000005850"/>
    </source>
</evidence>
<keyword evidence="1" id="KW-0472">Membrane</keyword>